<sequence>MSKKKIALIVITFFLLIPTLVSAETNEGKTSDGTISGTLFEKDYSELEDGSTANYYLDVSSKTAGEEEKNAAENFFDTAKSWVTGDAIKDGISGQFYEFINLVTNLIFEWNKMMTNTMIGFLNFAFETSVIDGWINVLDKMMTNLSGISGLRFTENGLFGSFIGLIVVSAGLVAVYQMIFKRAAFSSLDTILKTVLTLSLALVLFTNFAPFMKGMNNISNQLSQTLLTGSSNTITADNRTPEELREGVSNNLWDMFITKPYLIMQYGNENIDSIGVDRVNSLLEMPKGEDRQSYIEKNEIMENNNQMMTYDNVPNRFVFTFIYSPINAIVSIPIFALGLALIVFQVWFLLMAFLSPFVLVWAAFPGQFGVLKKYGVELAYPLVCKFIATVATLFIFTLGFLIYSMEATGISQYLIIVFMQFVMFCMLFLLRKRISNVFGAGNTFIGLRNDIDGLKNSITHLGTQVVSIGAAAATGGSSAAATAAAGEVLSSSLKKGTSEEVDEDDKEFVRNPNEPDGTKPFASIKDIPGMVQGSSQDQEQNQVDLRKKEFDGTKPFASIKDIEELPEESVSGDMSEGSHLRLVHNSSETRDLEEEIGSEEEQTDHFASNENRTFPLVSMYDYVDEADLSSVSGYGEASAATEQDQEEKSLENADSPINQSPIRFDGTKPFASIYDFQDEVEEELKQNQDFKEESPNVDGGDVSYRQGGESR</sequence>
<comment type="subcellular location">
    <subcellularLocation>
        <location evidence="1">Membrane</location>
        <topology evidence="1">Multi-pass membrane protein</topology>
    </subcellularLocation>
</comment>
<feature type="transmembrane region" description="Helical" evidence="6">
    <location>
        <begin position="382"/>
        <end position="404"/>
    </location>
</feature>
<keyword evidence="9" id="KW-1185">Reference proteome</keyword>
<evidence type="ECO:0000256" key="2">
    <source>
        <dbReference type="ARBA" id="ARBA00022692"/>
    </source>
</evidence>
<accession>A0ABR8QVS5</accession>
<evidence type="ECO:0000256" key="1">
    <source>
        <dbReference type="ARBA" id="ARBA00004141"/>
    </source>
</evidence>
<dbReference type="CDD" id="cd16914">
    <property type="entry name" value="EcfT"/>
    <property type="match status" value="1"/>
</dbReference>
<feature type="chain" id="PRO_5045250002" description="Conjugal transfer protein" evidence="7">
    <location>
        <begin position="24"/>
        <end position="711"/>
    </location>
</feature>
<feature type="region of interest" description="Disordered" evidence="5">
    <location>
        <begin position="557"/>
        <end position="610"/>
    </location>
</feature>
<comment type="caution">
    <text evidence="8">The sequence shown here is derived from an EMBL/GenBank/DDBJ whole genome shotgun (WGS) entry which is preliminary data.</text>
</comment>
<evidence type="ECO:0000256" key="5">
    <source>
        <dbReference type="SAM" id="MobiDB-lite"/>
    </source>
</evidence>
<dbReference type="RefSeq" id="WP_191817304.1">
    <property type="nucleotide sequence ID" value="NZ_JACSQT010000022.1"/>
</dbReference>
<evidence type="ECO:0000256" key="6">
    <source>
        <dbReference type="SAM" id="Phobius"/>
    </source>
</evidence>
<evidence type="ECO:0000256" key="7">
    <source>
        <dbReference type="SAM" id="SignalP"/>
    </source>
</evidence>
<feature type="region of interest" description="Disordered" evidence="5">
    <location>
        <begin position="682"/>
        <end position="711"/>
    </location>
</feature>
<feature type="signal peptide" evidence="7">
    <location>
        <begin position="1"/>
        <end position="23"/>
    </location>
</feature>
<feature type="transmembrane region" description="Helical" evidence="6">
    <location>
        <begin position="191"/>
        <end position="212"/>
    </location>
</feature>
<proteinExistence type="predicted"/>
<reference evidence="8 9" key="1">
    <citation type="submission" date="2020-08" db="EMBL/GenBank/DDBJ databases">
        <title>A Genomic Blueprint of the Chicken Gut Microbiome.</title>
        <authorList>
            <person name="Gilroy R."/>
            <person name="Ravi A."/>
            <person name="Getino M."/>
            <person name="Pursley I."/>
            <person name="Horton D.L."/>
            <person name="Alikhan N.-F."/>
            <person name="Baker D."/>
            <person name="Gharbi K."/>
            <person name="Hall N."/>
            <person name="Watson M."/>
            <person name="Adriaenssens E.M."/>
            <person name="Foster-Nyarko E."/>
            <person name="Jarju S."/>
            <person name="Secka A."/>
            <person name="Antonio M."/>
            <person name="Oren A."/>
            <person name="Chaudhuri R."/>
            <person name="La Ragione R.M."/>
            <person name="Hildebrand F."/>
            <person name="Pallen M.J."/>
        </authorList>
    </citation>
    <scope>NUCLEOTIDE SEQUENCE [LARGE SCALE GENOMIC DNA]</scope>
    <source>
        <strain evidence="8 9">Sa5YUA1</strain>
    </source>
</reference>
<evidence type="ECO:0008006" key="10">
    <source>
        <dbReference type="Google" id="ProtNLM"/>
    </source>
</evidence>
<dbReference type="InterPro" id="IPR003339">
    <property type="entry name" value="ABC/ECF_trnsptr_transmembrane"/>
</dbReference>
<organism evidence="8 9">
    <name type="scientific">Cytobacillus stercorigallinarum</name>
    <dbReference type="NCBI Taxonomy" id="2762240"/>
    <lineage>
        <taxon>Bacteria</taxon>
        <taxon>Bacillati</taxon>
        <taxon>Bacillota</taxon>
        <taxon>Bacilli</taxon>
        <taxon>Bacillales</taxon>
        <taxon>Bacillaceae</taxon>
        <taxon>Cytobacillus</taxon>
    </lineage>
</organism>
<evidence type="ECO:0000313" key="8">
    <source>
        <dbReference type="EMBL" id="MBD7939650.1"/>
    </source>
</evidence>
<feature type="compositionally biased region" description="Acidic residues" evidence="5">
    <location>
        <begin position="591"/>
        <end position="602"/>
    </location>
</feature>
<dbReference type="Proteomes" id="UP000657931">
    <property type="component" value="Unassembled WGS sequence"/>
</dbReference>
<evidence type="ECO:0000313" key="9">
    <source>
        <dbReference type="Proteomes" id="UP000657931"/>
    </source>
</evidence>
<feature type="transmembrane region" description="Helical" evidence="6">
    <location>
        <begin position="317"/>
        <end position="342"/>
    </location>
</feature>
<feature type="region of interest" description="Disordered" evidence="5">
    <location>
        <begin position="494"/>
        <end position="542"/>
    </location>
</feature>
<dbReference type="InterPro" id="IPR058112">
    <property type="entry name" value="CD3337_EF1877-like"/>
</dbReference>
<feature type="compositionally biased region" description="Polar residues" evidence="5">
    <location>
        <begin position="532"/>
        <end position="542"/>
    </location>
</feature>
<feature type="transmembrane region" description="Helical" evidence="6">
    <location>
        <begin position="348"/>
        <end position="370"/>
    </location>
</feature>
<evidence type="ECO:0000256" key="4">
    <source>
        <dbReference type="ARBA" id="ARBA00023136"/>
    </source>
</evidence>
<feature type="compositionally biased region" description="Basic and acidic residues" evidence="5">
    <location>
        <begin position="683"/>
        <end position="694"/>
    </location>
</feature>
<keyword evidence="2 6" id="KW-0812">Transmembrane</keyword>
<gene>
    <name evidence="8" type="ORF">H9655_21640</name>
</gene>
<protein>
    <recommendedName>
        <fullName evidence="10">Conjugal transfer protein</fullName>
    </recommendedName>
</protein>
<dbReference type="EMBL" id="JACSQT010000022">
    <property type="protein sequence ID" value="MBD7939650.1"/>
    <property type="molecule type" value="Genomic_DNA"/>
</dbReference>
<dbReference type="NCBIfam" id="NF046089">
    <property type="entry name" value="CD3337_EF1877"/>
    <property type="match status" value="1"/>
</dbReference>
<keyword evidence="7" id="KW-0732">Signal</keyword>
<feature type="transmembrane region" description="Helical" evidence="6">
    <location>
        <begin position="118"/>
        <end position="137"/>
    </location>
</feature>
<feature type="region of interest" description="Disordered" evidence="5">
    <location>
        <begin position="632"/>
        <end position="669"/>
    </location>
</feature>
<evidence type="ECO:0000256" key="3">
    <source>
        <dbReference type="ARBA" id="ARBA00022989"/>
    </source>
</evidence>
<keyword evidence="3 6" id="KW-1133">Transmembrane helix</keyword>
<keyword evidence="4 6" id="KW-0472">Membrane</keyword>
<feature type="transmembrane region" description="Helical" evidence="6">
    <location>
        <begin position="158"/>
        <end position="179"/>
    </location>
</feature>
<feature type="transmembrane region" description="Helical" evidence="6">
    <location>
        <begin position="410"/>
        <end position="430"/>
    </location>
</feature>
<name>A0ABR8QVS5_9BACI</name>